<reference evidence="2 3" key="1">
    <citation type="submission" date="2018-12" db="EMBL/GenBank/DDBJ databases">
        <authorList>
            <person name="Yang Y."/>
        </authorList>
    </citation>
    <scope>NUCLEOTIDE SEQUENCE [LARGE SCALE GENOMIC DNA]</scope>
    <source>
        <strain evidence="2 3">GSF71</strain>
    </source>
</reference>
<gene>
    <name evidence="2" type="ORF">EJ913_02730</name>
</gene>
<organism evidence="2 3">
    <name type="scientific">Azospirillum doebereinerae</name>
    <dbReference type="NCBI Taxonomy" id="92933"/>
    <lineage>
        <taxon>Bacteria</taxon>
        <taxon>Pseudomonadati</taxon>
        <taxon>Pseudomonadota</taxon>
        <taxon>Alphaproteobacteria</taxon>
        <taxon>Rhodospirillales</taxon>
        <taxon>Azospirillaceae</taxon>
        <taxon>Azospirillum</taxon>
    </lineage>
</organism>
<keyword evidence="1" id="KW-0175">Coiled coil</keyword>
<keyword evidence="3" id="KW-1185">Reference proteome</keyword>
<evidence type="ECO:0000313" key="2">
    <source>
        <dbReference type="EMBL" id="RUQ76160.1"/>
    </source>
</evidence>
<evidence type="ECO:0000256" key="1">
    <source>
        <dbReference type="SAM" id="Coils"/>
    </source>
</evidence>
<accession>A0A3S1CK54</accession>
<dbReference type="AlphaFoldDB" id="A0A3S1CK54"/>
<feature type="coiled-coil region" evidence="1">
    <location>
        <begin position="55"/>
        <end position="82"/>
    </location>
</feature>
<dbReference type="Proteomes" id="UP000280346">
    <property type="component" value="Unassembled WGS sequence"/>
</dbReference>
<sequence length="164" mass="18041">MVILWSLIATSAMAVGLLGERYLRLRANRLSEKLTALVERLDVYANYGKLAALRRIESEETAAKLREQVAVAEAEVKALQADAESGDGNAPMVFHCADRVPRSEGPLWYVAVEAKDDTAPWTGVRHYALVADTPDEARKRIQERHPSPAGFAIGPPLPLILPDR</sequence>
<name>A0A3S1CK54_9PROT</name>
<proteinExistence type="predicted"/>
<dbReference type="EMBL" id="RZIJ01000001">
    <property type="protein sequence ID" value="RUQ76160.1"/>
    <property type="molecule type" value="Genomic_DNA"/>
</dbReference>
<protein>
    <submittedName>
        <fullName evidence="2">Uncharacterized protein</fullName>
    </submittedName>
</protein>
<dbReference type="OrthoDB" id="7305654at2"/>
<evidence type="ECO:0000313" key="3">
    <source>
        <dbReference type="Proteomes" id="UP000280346"/>
    </source>
</evidence>
<comment type="caution">
    <text evidence="2">The sequence shown here is derived from an EMBL/GenBank/DDBJ whole genome shotgun (WGS) entry which is preliminary data.</text>
</comment>